<dbReference type="PANTHER" id="PTHR15020">
    <property type="entry name" value="FLAVIN REDUCTASE-RELATED"/>
    <property type="match status" value="1"/>
</dbReference>
<dbReference type="InterPro" id="IPR036291">
    <property type="entry name" value="NAD(P)-bd_dom_sf"/>
</dbReference>
<accession>A0A7S4VSU2</accession>
<dbReference type="EMBL" id="HBNR01041769">
    <property type="protein sequence ID" value="CAE4600965.1"/>
    <property type="molecule type" value="Transcribed_RNA"/>
</dbReference>
<dbReference type="SUPFAM" id="SSF51735">
    <property type="entry name" value="NAD(P)-binding Rossmann-fold domains"/>
    <property type="match status" value="1"/>
</dbReference>
<evidence type="ECO:0000313" key="2">
    <source>
        <dbReference type="EMBL" id="CAE4600965.1"/>
    </source>
</evidence>
<dbReference type="AlphaFoldDB" id="A0A7S4VSU2"/>
<protein>
    <recommendedName>
        <fullName evidence="1">NAD(P)-binding domain-containing protein</fullName>
    </recommendedName>
</protein>
<evidence type="ECO:0000259" key="1">
    <source>
        <dbReference type="Pfam" id="PF13460"/>
    </source>
</evidence>
<dbReference type="Pfam" id="PF13460">
    <property type="entry name" value="NAD_binding_10"/>
    <property type="match status" value="1"/>
</dbReference>
<reference evidence="2" key="1">
    <citation type="submission" date="2021-01" db="EMBL/GenBank/DDBJ databases">
        <authorList>
            <person name="Corre E."/>
            <person name="Pelletier E."/>
            <person name="Niang G."/>
            <person name="Scheremetjew M."/>
            <person name="Finn R."/>
            <person name="Kale V."/>
            <person name="Holt S."/>
            <person name="Cochrane G."/>
            <person name="Meng A."/>
            <person name="Brown T."/>
            <person name="Cohen L."/>
        </authorList>
    </citation>
    <scope>NUCLEOTIDE SEQUENCE</scope>
    <source>
        <strain evidence="2">CCMP3105</strain>
    </source>
</reference>
<gene>
    <name evidence="2" type="ORF">AMON00008_LOCUS29002</name>
</gene>
<dbReference type="PANTHER" id="PTHR15020:SF50">
    <property type="entry name" value="UPF0659 PROTEIN YMR090W"/>
    <property type="match status" value="1"/>
</dbReference>
<dbReference type="InterPro" id="IPR016040">
    <property type="entry name" value="NAD(P)-bd_dom"/>
</dbReference>
<sequence length="239" mass="26085">MAPTVAIIGGTGKTGKWAVKGALVRGYSVRMLGRSPDKVGTILQELFPEKGKEELLKEVTVVQGSVTDQAKLTDLFNGADVILSFLGMVKPPEFVVRPGVEAVMEAMRQCESKPKFVSMSSISIGDSLGQGRSAWGRITVGMVWVFLKSCFKDLEAAEQYIAEHKDGLNVSVIRATILSDKKGFFLDYSKRDSPSYKLVKVEQKAKLTKYVDRQAVAEAFLDVCETSENDGTFISVFGA</sequence>
<feature type="domain" description="NAD(P)-binding" evidence="1">
    <location>
        <begin position="9"/>
        <end position="224"/>
    </location>
</feature>
<organism evidence="2">
    <name type="scientific">Alexandrium monilatum</name>
    <dbReference type="NCBI Taxonomy" id="311494"/>
    <lineage>
        <taxon>Eukaryota</taxon>
        <taxon>Sar</taxon>
        <taxon>Alveolata</taxon>
        <taxon>Dinophyceae</taxon>
        <taxon>Gonyaulacales</taxon>
        <taxon>Pyrocystaceae</taxon>
        <taxon>Alexandrium</taxon>
    </lineage>
</organism>
<name>A0A7S4VSU2_9DINO</name>
<proteinExistence type="predicted"/>
<dbReference type="Gene3D" id="3.40.50.720">
    <property type="entry name" value="NAD(P)-binding Rossmann-like Domain"/>
    <property type="match status" value="1"/>
</dbReference>